<comment type="subunit">
    <text evidence="5">Homodimer; the beta-strands of each monomer intercalate to form a hydrophobic core, while the alpha-helices form wings that extend away from the core.</text>
</comment>
<keyword evidence="5" id="KW-1005">Bacterial flagellum biogenesis</keyword>
<dbReference type="HAMAP" id="MF_00167">
    <property type="entry name" value="CsrA"/>
    <property type="match status" value="1"/>
</dbReference>
<dbReference type="GO" id="GO:0006109">
    <property type="term" value="P:regulation of carbohydrate metabolic process"/>
    <property type="evidence" value="ECO:0007669"/>
    <property type="project" value="InterPro"/>
</dbReference>
<dbReference type="PANTHER" id="PTHR34984">
    <property type="entry name" value="CARBON STORAGE REGULATOR"/>
    <property type="match status" value="1"/>
</dbReference>
<proteinExistence type="inferred from homology"/>
<dbReference type="NCBIfam" id="TIGR00202">
    <property type="entry name" value="csrA"/>
    <property type="match status" value="1"/>
</dbReference>
<dbReference type="InterPro" id="IPR003751">
    <property type="entry name" value="CsrA"/>
</dbReference>
<sequence>MLILTRKLNETIVIDENIEITIQSIDGEQVKIGVKAPKEIEIYRKEVLEAIQNENKNAISRKIDIKKLK</sequence>
<comment type="similarity">
    <text evidence="5">Belongs to the CsrA/RsmA family.</text>
</comment>
<dbReference type="KEGG" id="bcoh:BC6307_19760"/>
<dbReference type="SUPFAM" id="SSF117130">
    <property type="entry name" value="CsrA-like"/>
    <property type="match status" value="1"/>
</dbReference>
<dbReference type="GO" id="GO:1902208">
    <property type="term" value="P:regulation of bacterial-type flagellum assembly"/>
    <property type="evidence" value="ECO:0007669"/>
    <property type="project" value="UniProtKB-UniRule"/>
</dbReference>
<evidence type="ECO:0000256" key="1">
    <source>
        <dbReference type="ARBA" id="ARBA00022490"/>
    </source>
</evidence>
<dbReference type="InterPro" id="IPR036107">
    <property type="entry name" value="CsrA_sf"/>
</dbReference>
<dbReference type="FunFam" id="2.60.40.4380:FF:000002">
    <property type="entry name" value="Translational regulator CsrA"/>
    <property type="match status" value="1"/>
</dbReference>
<evidence type="ECO:0000313" key="7">
    <source>
        <dbReference type="Proteomes" id="UP000215224"/>
    </source>
</evidence>
<dbReference type="GO" id="GO:0044781">
    <property type="term" value="P:bacterial-type flagellum organization"/>
    <property type="evidence" value="ECO:0007669"/>
    <property type="project" value="UniProtKB-KW"/>
</dbReference>
<dbReference type="Proteomes" id="UP000215224">
    <property type="component" value="Chromosome"/>
</dbReference>
<name>A0A223KV23_9BACI</name>
<dbReference type="GO" id="GO:0005829">
    <property type="term" value="C:cytosol"/>
    <property type="evidence" value="ECO:0007669"/>
    <property type="project" value="TreeGrafter"/>
</dbReference>
<accession>A0A223KV23</accession>
<reference evidence="6 7" key="1">
    <citation type="submission" date="2016-12" db="EMBL/GenBank/DDBJ databases">
        <title>The whole genome sequencing and assembly of Bacillus cohnii DSM 6307T strain.</title>
        <authorList>
            <person name="Lee Y.-J."/>
            <person name="Yi H."/>
            <person name="Bahn Y.-S."/>
            <person name="Kim J.F."/>
            <person name="Lee D.-W."/>
        </authorList>
    </citation>
    <scope>NUCLEOTIDE SEQUENCE [LARGE SCALE GENOMIC DNA]</scope>
    <source>
        <strain evidence="6 7">DSM 6307</strain>
    </source>
</reference>
<evidence type="ECO:0000256" key="3">
    <source>
        <dbReference type="ARBA" id="ARBA00022845"/>
    </source>
</evidence>
<keyword evidence="2 5" id="KW-0678">Repressor</keyword>
<gene>
    <name evidence="5" type="primary">csrA</name>
    <name evidence="6" type="ORF">BC6307_19760</name>
</gene>
<protein>
    <recommendedName>
        <fullName evidence="5">Translational regulator CsrA</fullName>
    </recommendedName>
</protein>
<keyword evidence="4 5" id="KW-0694">RNA-binding</keyword>
<dbReference type="AlphaFoldDB" id="A0A223KV23"/>
<keyword evidence="7" id="KW-1185">Reference proteome</keyword>
<organism evidence="6 7">
    <name type="scientific">Sutcliffiella cohnii</name>
    <dbReference type="NCBI Taxonomy" id="33932"/>
    <lineage>
        <taxon>Bacteria</taxon>
        <taxon>Bacillati</taxon>
        <taxon>Bacillota</taxon>
        <taxon>Bacilli</taxon>
        <taxon>Bacillales</taxon>
        <taxon>Bacillaceae</taxon>
        <taxon>Sutcliffiella</taxon>
    </lineage>
</organism>
<evidence type="ECO:0000256" key="2">
    <source>
        <dbReference type="ARBA" id="ARBA00022491"/>
    </source>
</evidence>
<dbReference type="Pfam" id="PF02599">
    <property type="entry name" value="CsrA"/>
    <property type="match status" value="1"/>
</dbReference>
<keyword evidence="1 5" id="KW-0963">Cytoplasm</keyword>
<dbReference type="GO" id="GO:0006402">
    <property type="term" value="P:mRNA catabolic process"/>
    <property type="evidence" value="ECO:0007669"/>
    <property type="project" value="InterPro"/>
</dbReference>
<dbReference type="GO" id="GO:0045947">
    <property type="term" value="P:negative regulation of translational initiation"/>
    <property type="evidence" value="ECO:0007669"/>
    <property type="project" value="UniProtKB-UniRule"/>
</dbReference>
<dbReference type="RefSeq" id="WP_066419101.1">
    <property type="nucleotide sequence ID" value="NZ_CP018866.1"/>
</dbReference>
<evidence type="ECO:0000256" key="4">
    <source>
        <dbReference type="ARBA" id="ARBA00022884"/>
    </source>
</evidence>
<dbReference type="STRING" id="1314751.GCA_001591425_03505"/>
<dbReference type="EMBL" id="CP018866">
    <property type="protein sequence ID" value="AST93339.1"/>
    <property type="molecule type" value="Genomic_DNA"/>
</dbReference>
<dbReference type="Gene3D" id="2.60.40.4380">
    <property type="entry name" value="Translational regulator CsrA"/>
    <property type="match status" value="1"/>
</dbReference>
<keyword evidence="3 5" id="KW-0810">Translation regulation</keyword>
<evidence type="ECO:0000256" key="5">
    <source>
        <dbReference type="HAMAP-Rule" id="MF_00167"/>
    </source>
</evidence>
<dbReference type="NCBIfam" id="NF002469">
    <property type="entry name" value="PRK01712.1"/>
    <property type="match status" value="1"/>
</dbReference>
<dbReference type="PANTHER" id="PTHR34984:SF1">
    <property type="entry name" value="CARBON STORAGE REGULATOR"/>
    <property type="match status" value="1"/>
</dbReference>
<comment type="subcellular location">
    <subcellularLocation>
        <location evidence="5">Cytoplasm</location>
    </subcellularLocation>
</comment>
<dbReference type="GO" id="GO:0048027">
    <property type="term" value="F:mRNA 5'-UTR binding"/>
    <property type="evidence" value="ECO:0007669"/>
    <property type="project" value="UniProtKB-UniRule"/>
</dbReference>
<evidence type="ECO:0000313" key="6">
    <source>
        <dbReference type="EMBL" id="AST93339.1"/>
    </source>
</evidence>
<comment type="function">
    <text evidence="5">A translational regulator that binds mRNA to regulate translation initiation and/or mRNA stability. Usually binds in the 5'-UTR at or near the Shine-Dalgarno sequence preventing ribosome-binding, thus repressing translation. Its main target seems to be the major flagellin gene, while its function is anatagonized by FliW.</text>
</comment>